<protein>
    <submittedName>
        <fullName evidence="2">Uncharacterized protein</fullName>
    </submittedName>
</protein>
<reference evidence="2" key="1">
    <citation type="submission" date="2020-07" db="EMBL/GenBank/DDBJ databases">
        <title>Methanobacterium. sp. MethCan genome.</title>
        <authorList>
            <person name="Postec A."/>
            <person name="Quemeneur M."/>
        </authorList>
    </citation>
    <scope>NUCLEOTIDE SEQUENCE</scope>
    <source>
        <strain evidence="2">MethCAN</strain>
    </source>
</reference>
<feature type="compositionally biased region" description="Low complexity" evidence="1">
    <location>
        <begin position="72"/>
        <end position="84"/>
    </location>
</feature>
<dbReference type="KEGG" id="meme:HYG87_02495"/>
<evidence type="ECO:0000313" key="2">
    <source>
        <dbReference type="EMBL" id="QUH22719.1"/>
    </source>
</evidence>
<dbReference type="Proteomes" id="UP000681041">
    <property type="component" value="Chromosome"/>
</dbReference>
<organism evidence="2 3">
    <name type="scientific">Methanobacterium alkalithermotolerans</name>
    <dbReference type="NCBI Taxonomy" id="2731220"/>
    <lineage>
        <taxon>Archaea</taxon>
        <taxon>Methanobacteriati</taxon>
        <taxon>Methanobacteriota</taxon>
        <taxon>Methanomada group</taxon>
        <taxon>Methanobacteria</taxon>
        <taxon>Methanobacteriales</taxon>
        <taxon>Methanobacteriaceae</taxon>
        <taxon>Methanobacterium</taxon>
    </lineage>
</organism>
<dbReference type="PROSITE" id="PS51257">
    <property type="entry name" value="PROKAR_LIPOPROTEIN"/>
    <property type="match status" value="1"/>
</dbReference>
<sequence>MNRKKSGKLFAVILLAIFAYGCGSSLSLAVSDSISLELPTILAADDGQISTIGNPDFEPVILRQRVITITNNTTNQTTNNTTNQSNFDPNSRNRNE</sequence>
<dbReference type="AlphaFoldDB" id="A0A8T8K474"/>
<dbReference type="EMBL" id="CP058560">
    <property type="protein sequence ID" value="QUH22719.1"/>
    <property type="molecule type" value="Genomic_DNA"/>
</dbReference>
<dbReference type="GeneID" id="64819598"/>
<evidence type="ECO:0000256" key="1">
    <source>
        <dbReference type="SAM" id="MobiDB-lite"/>
    </source>
</evidence>
<gene>
    <name evidence="2" type="ORF">HYG87_02495</name>
</gene>
<feature type="region of interest" description="Disordered" evidence="1">
    <location>
        <begin position="72"/>
        <end position="96"/>
    </location>
</feature>
<evidence type="ECO:0000313" key="3">
    <source>
        <dbReference type="Proteomes" id="UP000681041"/>
    </source>
</evidence>
<dbReference type="RefSeq" id="WP_211533666.1">
    <property type="nucleotide sequence ID" value="NZ_CP058560.1"/>
</dbReference>
<accession>A0A8T8K474</accession>
<keyword evidence="3" id="KW-1185">Reference proteome</keyword>
<dbReference type="OrthoDB" id="71028at2157"/>
<name>A0A8T8K474_9EURY</name>
<proteinExistence type="predicted"/>